<name>A0A859FH95_9BACI</name>
<gene>
    <name evidence="3" type="ORF">FLK61_38350</name>
</gene>
<dbReference type="GO" id="GO:0016209">
    <property type="term" value="F:antioxidant activity"/>
    <property type="evidence" value="ECO:0007669"/>
    <property type="project" value="InterPro"/>
</dbReference>
<dbReference type="AlphaFoldDB" id="A0A859FH95"/>
<reference evidence="4" key="1">
    <citation type="submission" date="2019-07" db="EMBL/GenBank/DDBJ databases">
        <title>Bacillus alkalisoli sp. nov. isolated from saline soil.</title>
        <authorList>
            <person name="Sun J.-Q."/>
            <person name="Xu L."/>
        </authorList>
    </citation>
    <scope>NUCLEOTIDE SEQUENCE [LARGE SCALE GENOMIC DNA]</scope>
    <source>
        <strain evidence="4">M4U3P1</strain>
    </source>
</reference>
<dbReference type="KEGG" id="psua:FLK61_38350"/>
<dbReference type="PANTHER" id="PTHR42852:SF13">
    <property type="entry name" value="PROTEIN DIPZ"/>
    <property type="match status" value="1"/>
</dbReference>
<keyword evidence="1" id="KW-1015">Disulfide bond</keyword>
<dbReference type="Gene3D" id="3.40.30.10">
    <property type="entry name" value="Glutaredoxin"/>
    <property type="match status" value="1"/>
</dbReference>
<dbReference type="Pfam" id="PF00578">
    <property type="entry name" value="AhpC-TSA"/>
    <property type="match status" value="1"/>
</dbReference>
<dbReference type="InterPro" id="IPR013766">
    <property type="entry name" value="Thioredoxin_domain"/>
</dbReference>
<dbReference type="PROSITE" id="PS51352">
    <property type="entry name" value="THIOREDOXIN_2"/>
    <property type="match status" value="1"/>
</dbReference>
<dbReference type="CDD" id="cd02970">
    <property type="entry name" value="PRX_like2"/>
    <property type="match status" value="1"/>
</dbReference>
<keyword evidence="4" id="KW-1185">Reference proteome</keyword>
<dbReference type="GO" id="GO:0016491">
    <property type="term" value="F:oxidoreductase activity"/>
    <property type="evidence" value="ECO:0007669"/>
    <property type="project" value="InterPro"/>
</dbReference>
<dbReference type="RefSeq" id="WP_176011279.1">
    <property type="nucleotide sequence ID" value="NZ_CP041372.2"/>
</dbReference>
<evidence type="ECO:0000259" key="2">
    <source>
        <dbReference type="PROSITE" id="PS51352"/>
    </source>
</evidence>
<dbReference type="SUPFAM" id="SSF52833">
    <property type="entry name" value="Thioredoxin-like"/>
    <property type="match status" value="1"/>
</dbReference>
<dbReference type="PANTHER" id="PTHR42852">
    <property type="entry name" value="THIOL:DISULFIDE INTERCHANGE PROTEIN DSBE"/>
    <property type="match status" value="1"/>
</dbReference>
<dbReference type="Proteomes" id="UP000318138">
    <property type="component" value="Chromosome"/>
</dbReference>
<dbReference type="InterPro" id="IPR050553">
    <property type="entry name" value="Thioredoxin_ResA/DsbE_sf"/>
</dbReference>
<accession>A0A859FH95</accession>
<dbReference type="InterPro" id="IPR036249">
    <property type="entry name" value="Thioredoxin-like_sf"/>
</dbReference>
<organism evidence="3 4">
    <name type="scientific">Paenalkalicoccus suaedae</name>
    <dbReference type="NCBI Taxonomy" id="2592382"/>
    <lineage>
        <taxon>Bacteria</taxon>
        <taxon>Bacillati</taxon>
        <taxon>Bacillota</taxon>
        <taxon>Bacilli</taxon>
        <taxon>Bacillales</taxon>
        <taxon>Bacillaceae</taxon>
        <taxon>Paenalkalicoccus</taxon>
    </lineage>
</organism>
<dbReference type="InterPro" id="IPR000866">
    <property type="entry name" value="AhpC/TSA"/>
</dbReference>
<evidence type="ECO:0000313" key="4">
    <source>
        <dbReference type="Proteomes" id="UP000318138"/>
    </source>
</evidence>
<evidence type="ECO:0000256" key="1">
    <source>
        <dbReference type="ARBA" id="ARBA00023157"/>
    </source>
</evidence>
<dbReference type="EMBL" id="CP041372">
    <property type="protein sequence ID" value="QKS72489.1"/>
    <property type="molecule type" value="Genomic_DNA"/>
</dbReference>
<evidence type="ECO:0000313" key="3">
    <source>
        <dbReference type="EMBL" id="QKS72489.1"/>
    </source>
</evidence>
<feature type="domain" description="Thioredoxin" evidence="2">
    <location>
        <begin position="4"/>
        <end position="163"/>
    </location>
</feature>
<sequence>MTTFKLNEQVPDFTLPSVTGEQITFSDTKGSDEWQLIIYFRGSWCPVCQEELEDIESSISYFEKHNIRVTAISHDNKNDLQKLIDDKGLSFSILMDEDYSFLEAYGVHRHTNDAPYEDHGDHGEPAYFLTDENGKLLYQQRQTSPFGRPHVNELRKIIKYIRKNLT</sequence>
<protein>
    <submittedName>
        <fullName evidence="3">Redoxin domain-containing protein</fullName>
    </submittedName>
</protein>
<proteinExistence type="predicted"/>